<dbReference type="EMBL" id="BDIP01005876">
    <property type="protein sequence ID" value="GIQ90188.1"/>
    <property type="molecule type" value="Genomic_DNA"/>
</dbReference>
<keyword evidence="2" id="KW-1185">Reference proteome</keyword>
<dbReference type="Proteomes" id="UP000265618">
    <property type="component" value="Unassembled WGS sequence"/>
</dbReference>
<proteinExistence type="predicted"/>
<dbReference type="AlphaFoldDB" id="A0A9K3DAC4"/>
<reference evidence="1 2" key="1">
    <citation type="journal article" date="2018" name="PLoS ONE">
        <title>The draft genome of Kipferlia bialata reveals reductive genome evolution in fornicate parasites.</title>
        <authorList>
            <person name="Tanifuji G."/>
            <person name="Takabayashi S."/>
            <person name="Kume K."/>
            <person name="Takagi M."/>
            <person name="Nakayama T."/>
            <person name="Kamikawa R."/>
            <person name="Inagaki Y."/>
            <person name="Hashimoto T."/>
        </authorList>
    </citation>
    <scope>NUCLEOTIDE SEQUENCE [LARGE SCALE GENOMIC DNA]</scope>
    <source>
        <strain evidence="1">NY0173</strain>
    </source>
</reference>
<sequence length="136" mass="14825">LLAVLMCQRAYPKMQAALEGVATMLGPAVAWNLHLTLCLPEGMPETSVSVSFVSQMELGRGKGPGSKMVETLTKLPGSFSNESNAFGRGGVMVHPTLEDCIDYLKCLREHCILVSEGQAEAARNLSDRWDETLEER</sequence>
<comment type="caution">
    <text evidence="1">The sequence shown here is derived from an EMBL/GenBank/DDBJ whole genome shotgun (WGS) entry which is preliminary data.</text>
</comment>
<evidence type="ECO:0000313" key="2">
    <source>
        <dbReference type="Proteomes" id="UP000265618"/>
    </source>
</evidence>
<evidence type="ECO:0000313" key="1">
    <source>
        <dbReference type="EMBL" id="GIQ90188.1"/>
    </source>
</evidence>
<protein>
    <submittedName>
        <fullName evidence="1">Uncharacterized protein</fullName>
    </submittedName>
</protein>
<name>A0A9K3DAC4_9EUKA</name>
<feature type="non-terminal residue" evidence="1">
    <location>
        <position position="1"/>
    </location>
</feature>
<accession>A0A9K3DAC4</accession>
<organism evidence="1 2">
    <name type="scientific">Kipferlia bialata</name>
    <dbReference type="NCBI Taxonomy" id="797122"/>
    <lineage>
        <taxon>Eukaryota</taxon>
        <taxon>Metamonada</taxon>
        <taxon>Carpediemonas-like organisms</taxon>
        <taxon>Kipferlia</taxon>
    </lineage>
</organism>
<gene>
    <name evidence="1" type="ORF">KIPB_012890</name>
</gene>